<evidence type="ECO:0000256" key="2">
    <source>
        <dbReference type="ARBA" id="ARBA00023274"/>
    </source>
</evidence>
<keyword evidence="2" id="KW-0687">Ribonucleoprotein</keyword>
<gene>
    <name evidence="3" type="ORF">MUK42_19641</name>
</gene>
<keyword evidence="4" id="KW-1185">Reference proteome</keyword>
<dbReference type="OrthoDB" id="3446at2759"/>
<dbReference type="Proteomes" id="UP001055439">
    <property type="component" value="Chromosome 8"/>
</dbReference>
<organism evidence="3 4">
    <name type="scientific">Musa troglodytarum</name>
    <name type="common">fe'i banana</name>
    <dbReference type="NCBI Taxonomy" id="320322"/>
    <lineage>
        <taxon>Eukaryota</taxon>
        <taxon>Viridiplantae</taxon>
        <taxon>Streptophyta</taxon>
        <taxon>Embryophyta</taxon>
        <taxon>Tracheophyta</taxon>
        <taxon>Spermatophyta</taxon>
        <taxon>Magnoliopsida</taxon>
        <taxon>Liliopsida</taxon>
        <taxon>Zingiberales</taxon>
        <taxon>Musaceae</taxon>
        <taxon>Musa</taxon>
    </lineage>
</organism>
<dbReference type="EMBL" id="CP097510">
    <property type="protein sequence ID" value="URE31625.1"/>
    <property type="molecule type" value="Genomic_DNA"/>
</dbReference>
<dbReference type="PANTHER" id="PTHR12650">
    <property type="entry name" value="40S RIBOSOMAL PROTEIN S30/UBIQUITIN-LIKE PROTEIN FUBI"/>
    <property type="match status" value="1"/>
</dbReference>
<sequence length="114" mass="12920">MGEGGRFLLFDLNSRVTPFPIIAFSFSLPGKYFLVEGARISVPTTLKVRGKPIKVAKTGQEEAQGRAYKRMQYNRRFVTAVVGFGKKRPRPRSRETKVFRSEELGAFDVFVLSM</sequence>
<evidence type="ECO:0000313" key="4">
    <source>
        <dbReference type="Proteomes" id="UP001055439"/>
    </source>
</evidence>
<evidence type="ECO:0000256" key="1">
    <source>
        <dbReference type="ARBA" id="ARBA00022980"/>
    </source>
</evidence>
<dbReference type="InterPro" id="IPR006846">
    <property type="entry name" value="Ribosomal_eS30"/>
</dbReference>
<accession>A0A9E7KYG6</accession>
<dbReference type="Pfam" id="PF04758">
    <property type="entry name" value="Ribosomal_S30"/>
    <property type="match status" value="1"/>
</dbReference>
<proteinExistence type="predicted"/>
<dbReference type="GO" id="GO:0006412">
    <property type="term" value="P:translation"/>
    <property type="evidence" value="ECO:0007669"/>
    <property type="project" value="InterPro"/>
</dbReference>
<protein>
    <submittedName>
        <fullName evidence="3">Uncharacterized protein</fullName>
    </submittedName>
</protein>
<dbReference type="GO" id="GO:0003735">
    <property type="term" value="F:structural constituent of ribosome"/>
    <property type="evidence" value="ECO:0007669"/>
    <property type="project" value="InterPro"/>
</dbReference>
<dbReference type="PANTHER" id="PTHR12650:SF28">
    <property type="entry name" value="40S RIBOSOMAL PROTEIN S30"/>
    <property type="match status" value="1"/>
</dbReference>
<evidence type="ECO:0000313" key="3">
    <source>
        <dbReference type="EMBL" id="URE31625.1"/>
    </source>
</evidence>
<keyword evidence="1" id="KW-0689">Ribosomal protein</keyword>
<name>A0A9E7KYG6_9LILI</name>
<dbReference type="GO" id="GO:0022627">
    <property type="term" value="C:cytosolic small ribosomal subunit"/>
    <property type="evidence" value="ECO:0007669"/>
    <property type="project" value="TreeGrafter"/>
</dbReference>
<reference evidence="3" key="1">
    <citation type="submission" date="2022-05" db="EMBL/GenBank/DDBJ databases">
        <title>The Musa troglodytarum L. genome provides insights into the mechanism of non-climacteric behaviour and enrichment of carotenoids.</title>
        <authorList>
            <person name="Wang J."/>
        </authorList>
    </citation>
    <scope>NUCLEOTIDE SEQUENCE</scope>
    <source>
        <tissue evidence="3">Leaf</tissue>
    </source>
</reference>
<dbReference type="AlphaFoldDB" id="A0A9E7KYG6"/>